<proteinExistence type="predicted"/>
<evidence type="ECO:0000313" key="1">
    <source>
        <dbReference type="EMBL" id="JAD33982.1"/>
    </source>
</evidence>
<reference evidence="1" key="1">
    <citation type="submission" date="2014-09" db="EMBL/GenBank/DDBJ databases">
        <authorList>
            <person name="Magalhaes I.L.F."/>
            <person name="Oliveira U."/>
            <person name="Santos F.R."/>
            <person name="Vidigal T.H.D.A."/>
            <person name="Brescovit A.D."/>
            <person name="Santos A.J."/>
        </authorList>
    </citation>
    <scope>NUCLEOTIDE SEQUENCE</scope>
    <source>
        <tissue evidence="1">Shoot tissue taken approximately 20 cm above the soil surface</tissue>
    </source>
</reference>
<name>A0A0A8ZGJ3_ARUDO</name>
<protein>
    <submittedName>
        <fullName evidence="1">Uncharacterized protein</fullName>
    </submittedName>
</protein>
<organism evidence="1">
    <name type="scientific">Arundo donax</name>
    <name type="common">Giant reed</name>
    <name type="synonym">Donax arundinaceus</name>
    <dbReference type="NCBI Taxonomy" id="35708"/>
    <lineage>
        <taxon>Eukaryota</taxon>
        <taxon>Viridiplantae</taxon>
        <taxon>Streptophyta</taxon>
        <taxon>Embryophyta</taxon>
        <taxon>Tracheophyta</taxon>
        <taxon>Spermatophyta</taxon>
        <taxon>Magnoliopsida</taxon>
        <taxon>Liliopsida</taxon>
        <taxon>Poales</taxon>
        <taxon>Poaceae</taxon>
        <taxon>PACMAD clade</taxon>
        <taxon>Arundinoideae</taxon>
        <taxon>Arundineae</taxon>
        <taxon>Arundo</taxon>
    </lineage>
</organism>
<dbReference type="EMBL" id="GBRH01263913">
    <property type="protein sequence ID" value="JAD33982.1"/>
    <property type="molecule type" value="Transcribed_RNA"/>
</dbReference>
<dbReference type="AlphaFoldDB" id="A0A0A8ZGJ3"/>
<accession>A0A0A8ZGJ3</accession>
<sequence>MVQTIPQKTINLETMIHIITVQLFVISK</sequence>
<reference evidence="1" key="2">
    <citation type="journal article" date="2015" name="Data Brief">
        <title>Shoot transcriptome of the giant reed, Arundo donax.</title>
        <authorList>
            <person name="Barrero R.A."/>
            <person name="Guerrero F.D."/>
            <person name="Moolhuijzen P."/>
            <person name="Goolsby J.A."/>
            <person name="Tidwell J."/>
            <person name="Bellgard S.E."/>
            <person name="Bellgard M.I."/>
        </authorList>
    </citation>
    <scope>NUCLEOTIDE SEQUENCE</scope>
    <source>
        <tissue evidence="1">Shoot tissue taken approximately 20 cm above the soil surface</tissue>
    </source>
</reference>